<dbReference type="InterPro" id="IPR052399">
    <property type="entry name" value="Phage_Baseplate_Assmbl_Protein"/>
</dbReference>
<dbReference type="InterPro" id="IPR006949">
    <property type="entry name" value="Barrel_Baseplate_J-like"/>
</dbReference>
<feature type="domain" description="Baseplate protein J-like barrel" evidence="1">
    <location>
        <begin position="174"/>
        <end position="257"/>
    </location>
</feature>
<name>A0ABW3W8T9_9RHOO</name>
<accession>A0ABW3W8T9</accession>
<dbReference type="PANTHER" id="PTHR37829:SF3">
    <property type="entry name" value="PROTEIN JAYE-RELATED"/>
    <property type="match status" value="1"/>
</dbReference>
<protein>
    <submittedName>
        <fullName evidence="2">Baseplate J/gp47 family protein</fullName>
    </submittedName>
</protein>
<dbReference type="PANTHER" id="PTHR37829">
    <property type="entry name" value="PHAGE-LIKE ELEMENT PBSX PROTEIN XKDT"/>
    <property type="match status" value="1"/>
</dbReference>
<sequence>MSFRRKTYPEVAESLLNRLLGGVSGEAHPYPPAKAAREPYRHALERPPVDRITAVWGAHNGETYRFAADADYALSADGAELEWRPGGARPDEGTAFEVHYLPRQREMRVNDLYPGSVVRTLMEAVALETAGLYAQMETVYRAGFLDTASGGALDHVVGLLGIRRVRAGRNSGELRFTRARNTAGEITIPAGTRVATADGAIEYETTADLTLVDGQAAAKVAARDLVAANDALGADSLVLMVRPIAGVEAVTNPAATARQERDENDDELRSRARRFLAGSARGTRSALEAAVAAEGLRAEILEPSPGRVDIQLQGVLDPDHRARLDKAVRSARPAGVQVHIHDGSPPAKITLDLRLTTAPGLLDTELRAVQDSIRKRYADYFAHLPLASDGSLTRLVGLAIGVDGVDDVRITAAHADGADVLDSAQGVLNLASLSTELGEVRIVDPALATALRLVLRYPRSAAIPDQARLSSATEAAIAALNELAAAGNASDDAKRVLDWSRLSRLLPLPHAGWSSATLAQQLAGTAGASAADVAPYTVHWVLTRPNALSQVLDGPTAPGFALATGERLSLAGVVVEVKPKDAP</sequence>
<dbReference type="RefSeq" id="WP_002945040.1">
    <property type="nucleotide sequence ID" value="NZ_JARQZE010000001.1"/>
</dbReference>
<evidence type="ECO:0000313" key="3">
    <source>
        <dbReference type="Proteomes" id="UP001597158"/>
    </source>
</evidence>
<evidence type="ECO:0000259" key="1">
    <source>
        <dbReference type="Pfam" id="PF04865"/>
    </source>
</evidence>
<evidence type="ECO:0000313" key="2">
    <source>
        <dbReference type="EMBL" id="MFD1262017.1"/>
    </source>
</evidence>
<comment type="caution">
    <text evidence="2">The sequence shown here is derived from an EMBL/GenBank/DDBJ whole genome shotgun (WGS) entry which is preliminary data.</text>
</comment>
<reference evidence="3" key="1">
    <citation type="journal article" date="2019" name="Int. J. Syst. Evol. Microbiol.">
        <title>The Global Catalogue of Microorganisms (GCM) 10K type strain sequencing project: providing services to taxonomists for standard genome sequencing and annotation.</title>
        <authorList>
            <consortium name="The Broad Institute Genomics Platform"/>
            <consortium name="The Broad Institute Genome Sequencing Center for Infectious Disease"/>
            <person name="Wu L."/>
            <person name="Ma J."/>
        </authorList>
    </citation>
    <scope>NUCLEOTIDE SEQUENCE [LARGE SCALE GENOMIC DNA]</scope>
    <source>
        <strain evidence="3">CCUG 48884</strain>
    </source>
</reference>
<dbReference type="EMBL" id="JBHTMC010000001">
    <property type="protein sequence ID" value="MFD1262017.1"/>
    <property type="molecule type" value="Genomic_DNA"/>
</dbReference>
<dbReference type="Pfam" id="PF04865">
    <property type="entry name" value="Baseplate_J"/>
    <property type="match status" value="1"/>
</dbReference>
<organism evidence="2 3">
    <name type="scientific">Thauera mechernichensis</name>
    <dbReference type="NCBI Taxonomy" id="82788"/>
    <lineage>
        <taxon>Bacteria</taxon>
        <taxon>Pseudomonadati</taxon>
        <taxon>Pseudomonadota</taxon>
        <taxon>Betaproteobacteria</taxon>
        <taxon>Rhodocyclales</taxon>
        <taxon>Zoogloeaceae</taxon>
        <taxon>Thauera</taxon>
    </lineage>
</organism>
<gene>
    <name evidence="2" type="ORF">ACFQ4M_00385</name>
</gene>
<keyword evidence="3" id="KW-1185">Reference proteome</keyword>
<proteinExistence type="predicted"/>
<dbReference type="Proteomes" id="UP001597158">
    <property type="component" value="Unassembled WGS sequence"/>
</dbReference>